<reference evidence="1 2" key="1">
    <citation type="journal article" date="2022" name="Genome Biol. Evol.">
        <title>The Spruce Budworm Genome: Reconstructing the Evolutionary History of Antifreeze Proteins.</title>
        <authorList>
            <person name="Beliveau C."/>
            <person name="Gagne P."/>
            <person name="Picq S."/>
            <person name="Vernygora O."/>
            <person name="Keeling C.I."/>
            <person name="Pinkney K."/>
            <person name="Doucet D."/>
            <person name="Wen F."/>
            <person name="Johnston J.S."/>
            <person name="Maaroufi H."/>
            <person name="Boyle B."/>
            <person name="Laroche J."/>
            <person name="Dewar K."/>
            <person name="Juretic N."/>
            <person name="Blackburn G."/>
            <person name="Nisole A."/>
            <person name="Brunet B."/>
            <person name="Brandao M."/>
            <person name="Lumley L."/>
            <person name="Duan J."/>
            <person name="Quan G."/>
            <person name="Lucarotti C.J."/>
            <person name="Roe A.D."/>
            <person name="Sperling F.A.H."/>
            <person name="Levesque R.C."/>
            <person name="Cusson M."/>
        </authorList>
    </citation>
    <scope>NUCLEOTIDE SEQUENCE [LARGE SCALE GENOMIC DNA]</scope>
    <source>
        <strain evidence="1">Glfc:IPQL:Cfum</strain>
    </source>
</reference>
<evidence type="ECO:0000313" key="1">
    <source>
        <dbReference type="EMBL" id="KAI8436157.1"/>
    </source>
</evidence>
<dbReference type="EMBL" id="CM046106">
    <property type="protein sequence ID" value="KAI8436157.1"/>
    <property type="molecule type" value="Genomic_DNA"/>
</dbReference>
<comment type="caution">
    <text evidence="1">The sequence shown here is derived from an EMBL/GenBank/DDBJ whole genome shotgun (WGS) entry which is preliminary data.</text>
</comment>
<evidence type="ECO:0000313" key="2">
    <source>
        <dbReference type="Proteomes" id="UP001064048"/>
    </source>
</evidence>
<protein>
    <submittedName>
        <fullName evidence="1">Uncharacterized protein</fullName>
    </submittedName>
</protein>
<keyword evidence="2" id="KW-1185">Reference proteome</keyword>
<name>A0ACC0KJ69_CHOFU</name>
<sequence length="497" mass="55523">MSRRQRPPPCCMVDLVDCFQDFVKKSLIFISLVVCTVAALLVYAVKLMLDRNRSPRHSVQRRVSSGPPGTQHTPSILPSPQVAGCPPPTPNPTNGQSSPPLSPICKEVLALINKIDCEKKEKLAESNKKVEECRLKIEQSNRKLEECNKKVEESNNKVEESNKKVDECCKRLEECNKIVEELKVKTNSKCEKPKKKDECPATKPHVDDDPCSDDSTEKVKPSKKDTNACNEDLCKNKKSKKGKNSSDEDTSDTKKPCEEESNKKKKSANPKKKPSGKCKDSSDEDLSVKKKTPKKCKDICGEDSGAYTKANKSYNSKAIPDRRSKSATMNEEHLSTLATDYLWTVYSLMTGNYLTIISLLIVLVLSYLIPDITSKIQATKELNSMKKVLDLVATEVGRAEAACLTVANDVCYLRCSMKDNTTETSKNTRDLSVCTSCVRTTQSEPVKVNEKVGFLRKIFCPYHNASHKEIAIMSYVYTHSFDAKKENSRGNLPSDQE</sequence>
<accession>A0ACC0KJ69</accession>
<dbReference type="Proteomes" id="UP001064048">
    <property type="component" value="Chromosome 6"/>
</dbReference>
<gene>
    <name evidence="1" type="ORF">MSG28_004246</name>
</gene>
<organism evidence="1 2">
    <name type="scientific">Choristoneura fumiferana</name>
    <name type="common">Spruce budworm moth</name>
    <name type="synonym">Archips fumiferana</name>
    <dbReference type="NCBI Taxonomy" id="7141"/>
    <lineage>
        <taxon>Eukaryota</taxon>
        <taxon>Metazoa</taxon>
        <taxon>Ecdysozoa</taxon>
        <taxon>Arthropoda</taxon>
        <taxon>Hexapoda</taxon>
        <taxon>Insecta</taxon>
        <taxon>Pterygota</taxon>
        <taxon>Neoptera</taxon>
        <taxon>Endopterygota</taxon>
        <taxon>Lepidoptera</taxon>
        <taxon>Glossata</taxon>
        <taxon>Ditrysia</taxon>
        <taxon>Tortricoidea</taxon>
        <taxon>Tortricidae</taxon>
        <taxon>Tortricinae</taxon>
        <taxon>Choristoneura</taxon>
    </lineage>
</organism>
<proteinExistence type="predicted"/>